<feature type="compositionally biased region" description="Acidic residues" evidence="1">
    <location>
        <begin position="198"/>
        <end position="208"/>
    </location>
</feature>
<feature type="compositionally biased region" description="Acidic residues" evidence="1">
    <location>
        <begin position="113"/>
        <end position="122"/>
    </location>
</feature>
<dbReference type="EMBL" id="JADEXP010000360">
    <property type="protein sequence ID" value="MBE9070024.1"/>
    <property type="molecule type" value="Genomic_DNA"/>
</dbReference>
<feature type="region of interest" description="Disordered" evidence="1">
    <location>
        <begin position="1"/>
        <end position="62"/>
    </location>
</feature>
<accession>A0A928ZYV2</accession>
<evidence type="ECO:0000313" key="2">
    <source>
        <dbReference type="EMBL" id="MBE9070024.1"/>
    </source>
</evidence>
<protein>
    <submittedName>
        <fullName evidence="2">Uncharacterized protein</fullName>
    </submittedName>
</protein>
<feature type="compositionally biased region" description="Low complexity" evidence="1">
    <location>
        <begin position="226"/>
        <end position="253"/>
    </location>
</feature>
<feature type="compositionally biased region" description="Acidic residues" evidence="1">
    <location>
        <begin position="34"/>
        <end position="44"/>
    </location>
</feature>
<evidence type="ECO:0000313" key="3">
    <source>
        <dbReference type="Proteomes" id="UP000615026"/>
    </source>
</evidence>
<proteinExistence type="predicted"/>
<reference evidence="2" key="1">
    <citation type="submission" date="2020-10" db="EMBL/GenBank/DDBJ databases">
        <authorList>
            <person name="Castelo-Branco R."/>
            <person name="Eusebio N."/>
            <person name="Adriana R."/>
            <person name="Vieira A."/>
            <person name="Brugerolle De Fraissinette N."/>
            <person name="Rezende De Castro R."/>
            <person name="Schneider M.P."/>
            <person name="Vasconcelos V."/>
            <person name="Leao P.N."/>
        </authorList>
    </citation>
    <scope>NUCLEOTIDE SEQUENCE</scope>
    <source>
        <strain evidence="2">LEGE 11479</strain>
    </source>
</reference>
<dbReference type="RefSeq" id="WP_228016430.1">
    <property type="nucleotide sequence ID" value="NZ_JADEXP010000360.1"/>
</dbReference>
<gene>
    <name evidence="2" type="ORF">IQ260_25615</name>
</gene>
<feature type="non-terminal residue" evidence="2">
    <location>
        <position position="1"/>
    </location>
</feature>
<evidence type="ECO:0000256" key="1">
    <source>
        <dbReference type="SAM" id="MobiDB-lite"/>
    </source>
</evidence>
<dbReference type="AlphaFoldDB" id="A0A928ZYV2"/>
<comment type="caution">
    <text evidence="2">The sequence shown here is derived from an EMBL/GenBank/DDBJ whole genome shotgun (WGS) entry which is preliminary data.</text>
</comment>
<dbReference type="Proteomes" id="UP000615026">
    <property type="component" value="Unassembled WGS sequence"/>
</dbReference>
<keyword evidence="3" id="KW-1185">Reference proteome</keyword>
<organism evidence="2 3">
    <name type="scientific">Leptolyngbya cf. ectocarpi LEGE 11479</name>
    <dbReference type="NCBI Taxonomy" id="1828722"/>
    <lineage>
        <taxon>Bacteria</taxon>
        <taxon>Bacillati</taxon>
        <taxon>Cyanobacteriota</taxon>
        <taxon>Cyanophyceae</taxon>
        <taxon>Leptolyngbyales</taxon>
        <taxon>Leptolyngbyaceae</taxon>
        <taxon>Leptolyngbya group</taxon>
        <taxon>Leptolyngbya</taxon>
    </lineage>
</organism>
<feature type="compositionally biased region" description="Acidic residues" evidence="1">
    <location>
        <begin position="149"/>
        <end position="172"/>
    </location>
</feature>
<name>A0A928ZYV2_LEPEC</name>
<feature type="compositionally biased region" description="Low complexity" evidence="1">
    <location>
        <begin position="210"/>
        <end position="219"/>
    </location>
</feature>
<feature type="region of interest" description="Disordered" evidence="1">
    <location>
        <begin position="106"/>
        <end position="253"/>
    </location>
</feature>
<sequence>GGDDGDNLIPEPIPELVLEDELPEEPQREPFSLEVDDPDEDADDAYGTTLVEDLPDVEPRSNRSGGCLPWLLLLGGLLLLAAVLFRNQPLVQSTLQERVPPEWLARVGLDGDNPSDDTDGADGADGADGTDGAASDDPDAATDGTTDAAPEDATAETPEGETPEGSEGETPEGSDTTETANGAEDDTSEPADTSDNPDTPEEESDGEGSDGATDGTTDGATDDSGDTAAAPSPDGVTASGDTTASSSNSSANDTDALLEDARRSLRPSQASRFASAIATASQIPPGDPNYQQAQTDIQRWSQVILDLAAGRAAETELQAAINAAKLVPREPADIYRQAQDNIQTWEARIETRALIREAQAIPRMGQASTYQRGILELQKVPSDQPVEHADAQRLIGEWTEKMLTIARARAAQGRYSSAIEAATLIPKNTQNYQQAQTEIKRWQDQ</sequence>